<keyword evidence="4 9" id="KW-0004">4Fe-4S</keyword>
<keyword evidence="8 9" id="KW-0411">Iron-sulfur</keyword>
<dbReference type="InterPro" id="IPR017896">
    <property type="entry name" value="4Fe4S_Fe-S-bd"/>
</dbReference>
<comment type="cofactor">
    <cofactor evidence="2 9">
        <name>[4Fe-4S] cluster</name>
        <dbReference type="ChEBI" id="CHEBI:49883"/>
    </cofactor>
</comment>
<dbReference type="PROSITE" id="PS00198">
    <property type="entry name" value="4FE4S_FER_1"/>
    <property type="match status" value="1"/>
</dbReference>
<keyword evidence="5 9" id="KW-0479">Metal-binding</keyword>
<dbReference type="Proteomes" id="UP001595952">
    <property type="component" value="Unassembled WGS sequence"/>
</dbReference>
<dbReference type="Pfam" id="PF00037">
    <property type="entry name" value="Fer4"/>
    <property type="match status" value="1"/>
</dbReference>
<comment type="cofactor">
    <cofactor evidence="1">
        <name>[3Fe-4S] cluster</name>
        <dbReference type="ChEBI" id="CHEBI:21137"/>
    </cofactor>
</comment>
<gene>
    <name evidence="11" type="ORF">ACFO0D_06775</name>
</gene>
<dbReference type="EMBL" id="JBHSEI010000004">
    <property type="protein sequence ID" value="MFC4638040.1"/>
    <property type="molecule type" value="Genomic_DNA"/>
</dbReference>
<evidence type="ECO:0000259" key="10">
    <source>
        <dbReference type="PROSITE" id="PS51379"/>
    </source>
</evidence>
<keyword evidence="6 9" id="KW-0249">Electron transport</keyword>
<accession>A0ABV9I718</accession>
<dbReference type="PROSITE" id="PS51379">
    <property type="entry name" value="4FE4S_FER_2"/>
    <property type="match status" value="1"/>
</dbReference>
<dbReference type="InterPro" id="IPR017900">
    <property type="entry name" value="4Fe4S_Fe_S_CS"/>
</dbReference>
<evidence type="ECO:0000256" key="1">
    <source>
        <dbReference type="ARBA" id="ARBA00001927"/>
    </source>
</evidence>
<evidence type="ECO:0000256" key="8">
    <source>
        <dbReference type="ARBA" id="ARBA00023014"/>
    </source>
</evidence>
<dbReference type="InterPro" id="IPR050294">
    <property type="entry name" value="RnfB_subfamily"/>
</dbReference>
<dbReference type="PANTHER" id="PTHR42859">
    <property type="entry name" value="OXIDOREDUCTASE"/>
    <property type="match status" value="1"/>
</dbReference>
<name>A0ABV9I718_9DEIO</name>
<keyword evidence="7 9" id="KW-0408">Iron</keyword>
<dbReference type="Gene3D" id="3.30.70.20">
    <property type="match status" value="1"/>
</dbReference>
<evidence type="ECO:0000256" key="7">
    <source>
        <dbReference type="ARBA" id="ARBA00023004"/>
    </source>
</evidence>
<evidence type="ECO:0000256" key="4">
    <source>
        <dbReference type="ARBA" id="ARBA00022485"/>
    </source>
</evidence>
<protein>
    <recommendedName>
        <fullName evidence="9">Ferredoxin</fullName>
    </recommendedName>
</protein>
<comment type="function">
    <text evidence="9">Ferredoxins are iron-sulfur proteins that transfer electrons in a wide variety of metabolic reactions.</text>
</comment>
<dbReference type="SUPFAM" id="SSF54862">
    <property type="entry name" value="4Fe-4S ferredoxins"/>
    <property type="match status" value="1"/>
</dbReference>
<evidence type="ECO:0000256" key="3">
    <source>
        <dbReference type="ARBA" id="ARBA00022448"/>
    </source>
</evidence>
<dbReference type="PANTHER" id="PTHR42859:SF2">
    <property type="entry name" value="FERREDOXIN"/>
    <property type="match status" value="1"/>
</dbReference>
<dbReference type="PRINTS" id="PR00354">
    <property type="entry name" value="7FE8SFRDOXIN"/>
</dbReference>
<evidence type="ECO:0000256" key="2">
    <source>
        <dbReference type="ARBA" id="ARBA00001966"/>
    </source>
</evidence>
<keyword evidence="3 9" id="KW-0813">Transport</keyword>
<sequence length="81" mass="8422">MTYVITSACAGTKDGACAQICPVDCIRDGGETFLIDPDECICCGACVLACPVGAIFDEVDLPGTEQLWGDRARAFFAGDAP</sequence>
<organism evidence="11 12">
    <name type="scientific">Deinococcus hohokamensis</name>
    <dbReference type="NCBI Taxonomy" id="309883"/>
    <lineage>
        <taxon>Bacteria</taxon>
        <taxon>Thermotogati</taxon>
        <taxon>Deinococcota</taxon>
        <taxon>Deinococci</taxon>
        <taxon>Deinococcales</taxon>
        <taxon>Deinococcaceae</taxon>
        <taxon>Deinococcus</taxon>
    </lineage>
</organism>
<evidence type="ECO:0000256" key="6">
    <source>
        <dbReference type="ARBA" id="ARBA00022982"/>
    </source>
</evidence>
<feature type="domain" description="4Fe-4S ferredoxin-type" evidence="10">
    <location>
        <begin position="31"/>
        <end position="60"/>
    </location>
</feature>
<dbReference type="RefSeq" id="WP_380061056.1">
    <property type="nucleotide sequence ID" value="NZ_JBHSEI010000004.1"/>
</dbReference>
<proteinExistence type="predicted"/>
<keyword evidence="12" id="KW-1185">Reference proteome</keyword>
<comment type="caution">
    <text evidence="11">The sequence shown here is derived from an EMBL/GenBank/DDBJ whole genome shotgun (WGS) entry which is preliminary data.</text>
</comment>
<reference evidence="12" key="1">
    <citation type="journal article" date="2019" name="Int. J. Syst. Evol. Microbiol.">
        <title>The Global Catalogue of Microorganisms (GCM) 10K type strain sequencing project: providing services to taxonomists for standard genome sequencing and annotation.</title>
        <authorList>
            <consortium name="The Broad Institute Genomics Platform"/>
            <consortium name="The Broad Institute Genome Sequencing Center for Infectious Disease"/>
            <person name="Wu L."/>
            <person name="Ma J."/>
        </authorList>
    </citation>
    <scope>NUCLEOTIDE SEQUENCE [LARGE SCALE GENOMIC DNA]</scope>
    <source>
        <strain evidence="12">CCUG 55995</strain>
    </source>
</reference>
<evidence type="ECO:0000256" key="9">
    <source>
        <dbReference type="RuleBase" id="RU365098"/>
    </source>
</evidence>
<evidence type="ECO:0000313" key="11">
    <source>
        <dbReference type="EMBL" id="MFC4638040.1"/>
    </source>
</evidence>
<evidence type="ECO:0000256" key="5">
    <source>
        <dbReference type="ARBA" id="ARBA00022723"/>
    </source>
</evidence>
<evidence type="ECO:0000313" key="12">
    <source>
        <dbReference type="Proteomes" id="UP001595952"/>
    </source>
</evidence>
<dbReference type="InterPro" id="IPR000813">
    <property type="entry name" value="7Fe_ferredoxin"/>
</dbReference>